<evidence type="ECO:0000256" key="1">
    <source>
        <dbReference type="SAM" id="MobiDB-lite"/>
    </source>
</evidence>
<dbReference type="EMBL" id="OV121132">
    <property type="protein sequence ID" value="CAH0547084.1"/>
    <property type="molecule type" value="Genomic_DNA"/>
</dbReference>
<feature type="compositionally biased region" description="Polar residues" evidence="1">
    <location>
        <begin position="229"/>
        <end position="242"/>
    </location>
</feature>
<feature type="compositionally biased region" description="Basic and acidic residues" evidence="1">
    <location>
        <begin position="126"/>
        <end position="143"/>
    </location>
</feature>
<organism evidence="3 4">
    <name type="scientific">Brassicogethes aeneus</name>
    <name type="common">Rape pollen beetle</name>
    <name type="synonym">Meligethes aeneus</name>
    <dbReference type="NCBI Taxonomy" id="1431903"/>
    <lineage>
        <taxon>Eukaryota</taxon>
        <taxon>Metazoa</taxon>
        <taxon>Ecdysozoa</taxon>
        <taxon>Arthropoda</taxon>
        <taxon>Hexapoda</taxon>
        <taxon>Insecta</taxon>
        <taxon>Pterygota</taxon>
        <taxon>Neoptera</taxon>
        <taxon>Endopterygota</taxon>
        <taxon>Coleoptera</taxon>
        <taxon>Polyphaga</taxon>
        <taxon>Cucujiformia</taxon>
        <taxon>Nitidulidae</taxon>
        <taxon>Meligethinae</taxon>
        <taxon>Brassicogethes</taxon>
    </lineage>
</organism>
<feature type="region of interest" description="Disordered" evidence="1">
    <location>
        <begin position="593"/>
        <end position="626"/>
    </location>
</feature>
<name>A0A9P0ATV1_BRAAE</name>
<evidence type="ECO:0000259" key="2">
    <source>
        <dbReference type="Pfam" id="PF16064"/>
    </source>
</evidence>
<dbReference type="PANTHER" id="PTHR33053:SF24">
    <property type="entry name" value="TRANSPOSASE DOMAIN-CONTAINING PROTEIN"/>
    <property type="match status" value="1"/>
</dbReference>
<evidence type="ECO:0000313" key="4">
    <source>
        <dbReference type="Proteomes" id="UP001154078"/>
    </source>
</evidence>
<dbReference type="Proteomes" id="UP001154078">
    <property type="component" value="Chromosome 1"/>
</dbReference>
<protein>
    <recommendedName>
        <fullName evidence="2">DUF4806 domain-containing protein</fullName>
    </recommendedName>
</protein>
<feature type="region of interest" description="Disordered" evidence="1">
    <location>
        <begin position="102"/>
        <end position="248"/>
    </location>
</feature>
<evidence type="ECO:0000313" key="3">
    <source>
        <dbReference type="EMBL" id="CAH0547084.1"/>
    </source>
</evidence>
<dbReference type="AlphaFoldDB" id="A0A9P0ATV1"/>
<accession>A0A9P0ATV1</accession>
<sequence length="1209" mass="136877">MWVIVKFPKENCVEAIPNNWLIGDSSCYWPPYSGNRLKKAVLICEEPGTNWEIIDVVVLSKTAIDAYNKAVEKAVIAQSTSDIEEPKIIAPKRKIFRNKRYDDDNSTSSVVESNKESDLDDCPQYKTDKRSSRRPEYQPKRNAGELSKPFIEKISNKPGVVRKETLTSGIKNSTSKEKQVTRESSASSEDSTRSYFGRNRVCSEGSTPRSSQSKASADHNVSPFVQRGLDNSQSSRDFSLDSTLKEPNSKGRCDYCGKNLTLKVTLIFPKHVILGIMSKRVIFLLNKLDLKLDELSTDVNIIKRNMPRKETQPAVSLPEIYSEFPLHTEDQLKNFDKFLESDDNFSNFVNYLSSVGGDSSYESVKRCLNRILSNEVAMKFNWEGLRSKRNFQVLRLCKALNDAVKKNLNVTDKQIEKDIKSWLKHAKERYEGTMKKLDKEREHEGNYFKMAFVLIEFDESAGGSLAVIHKSWLTPRKTEVYWPPYKNQNLLDKAVKKKEAAAEETSDLQTETEDTGDCLTKRNIKKPVRFESDSQGGSTSSSDEDLQKSAFSRPPDVIASKLSKGYSYCEPFNKNNARQPIVLESSLNEIFPNLPSCSAPSGRRLSTVSSTPQLNSTRGDENRDHEQNNEILSLLKNKGSLNVGSNLELEPSFPIKLPVKSMEELEQLEQSLSENKNQKALSLYLATLDRTSLTLSCSSALRYCLSYGVAKNLSYLGTRLNKKAFKNYYLKRVIVAAVKAAIPSSDERNIEDQIKNWLKRSPKNYFLEEEKLRKQTENGLQDKISARNETNFNDNEPVIRYENLNFNIDLLENQNILLSNNINPVLCNIVSNETKDNVSHNYNDKEIVATNIAISLLVKDNVNCEVTLTEQLRNWAVTSGSSVSHSAITKLLHILSVYHPDLPKDCRTLVKTPVKMKTSVLETGTYCHLGLHKALENFLLKNPNFPNKVLQVAINIDGLPLYKSTNGQLWPILGQVKNYDSRPFPIGIFFGTSKPKPLESFLKEFISEFEAILANGFQINDKMYTVQIFGFICDAPARSYLKCIKSHGGYSSCEKCIETGEYIKGRVIFTSTNATKRSDDSFKSQIDEDHHLGTSPLVQLPIGMVSNFPIDYMHNVCLGVVKKLLNSWTGGPLTIRLRSDKVKELSSVLQRLSKFIPVEINRKCIYIVSNLSEDFDMWPIENPDVIAKCMLFKISNEQWALMPIVHSLK</sequence>
<feature type="compositionally biased region" description="Basic and acidic residues" evidence="1">
    <location>
        <begin position="150"/>
        <end position="165"/>
    </location>
</feature>
<feature type="domain" description="DUF4806" evidence="2">
    <location>
        <begin position="323"/>
        <end position="392"/>
    </location>
</feature>
<reference evidence="3" key="1">
    <citation type="submission" date="2021-12" db="EMBL/GenBank/DDBJ databases">
        <authorList>
            <person name="King R."/>
        </authorList>
    </citation>
    <scope>NUCLEOTIDE SEQUENCE</scope>
</reference>
<gene>
    <name evidence="3" type="ORF">MELIAE_LOCUS1135</name>
</gene>
<keyword evidence="4" id="KW-1185">Reference proteome</keyword>
<dbReference type="OrthoDB" id="10053513at2759"/>
<feature type="region of interest" description="Disordered" evidence="1">
    <location>
        <begin position="526"/>
        <end position="552"/>
    </location>
</feature>
<dbReference type="PANTHER" id="PTHR33053">
    <property type="entry name" value="PROTEIN, PUTATIVE-RELATED"/>
    <property type="match status" value="1"/>
</dbReference>
<feature type="compositionally biased region" description="Polar residues" evidence="1">
    <location>
        <begin position="595"/>
        <end position="617"/>
    </location>
</feature>
<feature type="compositionally biased region" description="Polar residues" evidence="1">
    <location>
        <begin position="204"/>
        <end position="215"/>
    </location>
</feature>
<proteinExistence type="predicted"/>
<feature type="region of interest" description="Disordered" evidence="1">
    <location>
        <begin position="501"/>
        <end position="520"/>
    </location>
</feature>
<feature type="domain" description="DUF4806" evidence="2">
    <location>
        <begin position="655"/>
        <end position="732"/>
    </location>
</feature>
<feature type="compositionally biased region" description="Acidic residues" evidence="1">
    <location>
        <begin position="502"/>
        <end position="516"/>
    </location>
</feature>
<dbReference type="Pfam" id="PF16064">
    <property type="entry name" value="DUF4806"/>
    <property type="match status" value="2"/>
</dbReference>
<dbReference type="InterPro" id="IPR032071">
    <property type="entry name" value="DUF4806"/>
</dbReference>